<proteinExistence type="predicted"/>
<accession>A0ACA9KPL7</accession>
<sequence length="711" mass="83211">MIQIKVNSDPPVEMELDINQTLYNAYDQITKNLNNSNDSRYKFFFMQHDEVGRIKLGPKKKLYNINKKVCDLVNNCEIQLKRELLVTIDDGKTAKKFICDNMLESYLSEIRKELNKKRMIVQNFKFLKEDLQEEYLHEVHIEREESITLAEILINDNVIRVLLNDSSISSDKEMYTSLDEEILFDFLSYDEKILCEPRIPFLKNEKVEHYKQHIYKCQLDYGLTFTNEGVILGTYRSIDFVKPIQFSILKSYCDFTAKILTCERKQLFFEKNMINLISNDSPSELQALLNHDNLFLNNGRYIYFTIVNQRIKLHLNKDSIKPSEEFKCAINKAIEGIDPYINYLKLLNVFAAFGNFFAQNIVIGKKLLKYVEIDNNDHIEDETEWSTIEDFRKISTKLENMLSYINNENLLVNSWVESCYQDGTKLNVIEYGDLISIYELFEEPTRSQIKRILDIHDHNNTLLKTLKLSEEVKMIKKPGFKQEILMIDSVQVDASVIYYRVKFKNKLKSDNYQLYGSVTTTSGQQLNERIIKFKAINIFGFSVIVENIFGKSINNSGKMNINWMLVGNPEIVESLQEFKNLHEIFYENAYFRNLIVVETGEVTIKPSKKQNWEISIETLPNLPSDAVFTCTFKYPLSNNEPSFVASVKYYNENGILVTNVTSHTHNFLNNPEKDDVNDSKNNPEKDDINDSNTFDYHETENDKDESLKYQH</sequence>
<protein>
    <submittedName>
        <fullName evidence="1">666_t:CDS:1</fullName>
    </submittedName>
</protein>
<evidence type="ECO:0000313" key="1">
    <source>
        <dbReference type="EMBL" id="CAG8486050.1"/>
    </source>
</evidence>
<gene>
    <name evidence="1" type="ORF">SPELUC_LOCUS2342</name>
</gene>
<dbReference type="Proteomes" id="UP000789366">
    <property type="component" value="Unassembled WGS sequence"/>
</dbReference>
<dbReference type="EMBL" id="CAJVPW010001518">
    <property type="protein sequence ID" value="CAG8486050.1"/>
    <property type="molecule type" value="Genomic_DNA"/>
</dbReference>
<evidence type="ECO:0000313" key="2">
    <source>
        <dbReference type="Proteomes" id="UP000789366"/>
    </source>
</evidence>
<keyword evidence="2" id="KW-1185">Reference proteome</keyword>
<organism evidence="1 2">
    <name type="scientific">Cetraspora pellucida</name>
    <dbReference type="NCBI Taxonomy" id="1433469"/>
    <lineage>
        <taxon>Eukaryota</taxon>
        <taxon>Fungi</taxon>
        <taxon>Fungi incertae sedis</taxon>
        <taxon>Mucoromycota</taxon>
        <taxon>Glomeromycotina</taxon>
        <taxon>Glomeromycetes</taxon>
        <taxon>Diversisporales</taxon>
        <taxon>Gigasporaceae</taxon>
        <taxon>Cetraspora</taxon>
    </lineage>
</organism>
<name>A0ACA9KPL7_9GLOM</name>
<reference evidence="1" key="1">
    <citation type="submission" date="2021-06" db="EMBL/GenBank/DDBJ databases">
        <authorList>
            <person name="Kallberg Y."/>
            <person name="Tangrot J."/>
            <person name="Rosling A."/>
        </authorList>
    </citation>
    <scope>NUCLEOTIDE SEQUENCE</scope>
    <source>
        <strain evidence="1">28 12/20/2015</strain>
    </source>
</reference>
<comment type="caution">
    <text evidence="1">The sequence shown here is derived from an EMBL/GenBank/DDBJ whole genome shotgun (WGS) entry which is preliminary data.</text>
</comment>